<evidence type="ECO:0000313" key="2">
    <source>
        <dbReference type="EMBL" id="KAK7349337.1"/>
    </source>
</evidence>
<reference evidence="2 3" key="1">
    <citation type="submission" date="2024-01" db="EMBL/GenBank/DDBJ databases">
        <title>The genomes of 5 underutilized Papilionoideae crops provide insights into root nodulation and disease resistanc.</title>
        <authorList>
            <person name="Jiang F."/>
        </authorList>
    </citation>
    <scope>NUCLEOTIDE SEQUENCE [LARGE SCALE GENOMIC DNA]</scope>
    <source>
        <strain evidence="2">LVBAO_FW01</strain>
        <tissue evidence="2">Leaves</tissue>
    </source>
</reference>
<keyword evidence="1" id="KW-1133">Transmembrane helix</keyword>
<feature type="transmembrane region" description="Helical" evidence="1">
    <location>
        <begin position="7"/>
        <end position="30"/>
    </location>
</feature>
<keyword evidence="1" id="KW-0472">Membrane</keyword>
<keyword evidence="1" id="KW-0812">Transmembrane</keyword>
<evidence type="ECO:0000313" key="3">
    <source>
        <dbReference type="Proteomes" id="UP001367508"/>
    </source>
</evidence>
<protein>
    <submittedName>
        <fullName evidence="2">Uncharacterized protein</fullName>
    </submittedName>
</protein>
<comment type="caution">
    <text evidence="2">The sequence shown here is derived from an EMBL/GenBank/DDBJ whole genome shotgun (WGS) entry which is preliminary data.</text>
</comment>
<keyword evidence="3" id="KW-1185">Reference proteome</keyword>
<evidence type="ECO:0000256" key="1">
    <source>
        <dbReference type="SAM" id="Phobius"/>
    </source>
</evidence>
<dbReference type="Proteomes" id="UP001367508">
    <property type="component" value="Unassembled WGS sequence"/>
</dbReference>
<gene>
    <name evidence="2" type="ORF">VNO77_06628</name>
</gene>
<sequence>MTEAIKFFILVWWMISYCSNCFAFCFYNLLESLLYRFGVYLFTNLWMWIFLLNLLKIVLPAFKVSKILQYPKAM</sequence>
<dbReference type="EMBL" id="JAYMYQ010000002">
    <property type="protein sequence ID" value="KAK7349337.1"/>
    <property type="molecule type" value="Genomic_DNA"/>
</dbReference>
<dbReference type="AlphaFoldDB" id="A0AAN9QVD3"/>
<proteinExistence type="predicted"/>
<accession>A0AAN9QVD3</accession>
<organism evidence="2 3">
    <name type="scientific">Canavalia gladiata</name>
    <name type="common">Sword bean</name>
    <name type="synonym">Dolichos gladiatus</name>
    <dbReference type="NCBI Taxonomy" id="3824"/>
    <lineage>
        <taxon>Eukaryota</taxon>
        <taxon>Viridiplantae</taxon>
        <taxon>Streptophyta</taxon>
        <taxon>Embryophyta</taxon>
        <taxon>Tracheophyta</taxon>
        <taxon>Spermatophyta</taxon>
        <taxon>Magnoliopsida</taxon>
        <taxon>eudicotyledons</taxon>
        <taxon>Gunneridae</taxon>
        <taxon>Pentapetalae</taxon>
        <taxon>rosids</taxon>
        <taxon>fabids</taxon>
        <taxon>Fabales</taxon>
        <taxon>Fabaceae</taxon>
        <taxon>Papilionoideae</taxon>
        <taxon>50 kb inversion clade</taxon>
        <taxon>NPAAA clade</taxon>
        <taxon>indigoferoid/millettioid clade</taxon>
        <taxon>Phaseoleae</taxon>
        <taxon>Canavalia</taxon>
    </lineage>
</organism>
<name>A0AAN9QVD3_CANGL</name>